<proteinExistence type="inferred from homology"/>
<keyword evidence="2" id="KW-1133">Transmembrane helix</keyword>
<feature type="domain" description="Elongation factor P C-terminal" evidence="3">
    <location>
        <begin position="161"/>
        <end position="216"/>
    </location>
</feature>
<dbReference type="EMBL" id="PFBZ01000218">
    <property type="protein sequence ID" value="PIT86088.1"/>
    <property type="molecule type" value="Genomic_DNA"/>
</dbReference>
<evidence type="ECO:0000313" key="4">
    <source>
        <dbReference type="EMBL" id="PIT86088.1"/>
    </source>
</evidence>
<dbReference type="AlphaFoldDB" id="A0A2M6W024"/>
<protein>
    <submittedName>
        <fullName evidence="4">Elongation factor P</fullName>
    </submittedName>
</protein>
<dbReference type="PIRSF" id="PIRSF005901">
    <property type="entry name" value="EF-P"/>
    <property type="match status" value="1"/>
</dbReference>
<keyword evidence="4" id="KW-0648">Protein biosynthesis</keyword>
<dbReference type="InterPro" id="IPR008991">
    <property type="entry name" value="Translation_prot_SH3-like_sf"/>
</dbReference>
<reference evidence="5" key="1">
    <citation type="submission" date="2017-09" db="EMBL/GenBank/DDBJ databases">
        <title>Depth-based differentiation of microbial function through sediment-hosted aquifers and enrichment of novel symbionts in the deep terrestrial subsurface.</title>
        <authorList>
            <person name="Probst A.J."/>
            <person name="Ladd B."/>
            <person name="Jarett J.K."/>
            <person name="Geller-Mcgrath D.E."/>
            <person name="Sieber C.M.K."/>
            <person name="Emerson J.B."/>
            <person name="Anantharaman K."/>
            <person name="Thomas B.C."/>
            <person name="Malmstrom R."/>
            <person name="Stieglmeier M."/>
            <person name="Klingl A."/>
            <person name="Woyke T."/>
            <person name="Ryan C.M."/>
            <person name="Banfield J.F."/>
        </authorList>
    </citation>
    <scope>NUCLEOTIDE SEQUENCE [LARGE SCALE GENOMIC DNA]</scope>
</reference>
<feature type="transmembrane region" description="Helical" evidence="2">
    <location>
        <begin position="12"/>
        <end position="30"/>
    </location>
</feature>
<name>A0A2M6W024_9BACT</name>
<comment type="similarity">
    <text evidence="1">Belongs to the elongation factor P family.</text>
</comment>
<dbReference type="PANTHER" id="PTHR30053:SF12">
    <property type="entry name" value="ELONGATION FACTOR P (EF-P) FAMILY PROTEIN"/>
    <property type="match status" value="1"/>
</dbReference>
<keyword evidence="2" id="KW-0472">Membrane</keyword>
<gene>
    <name evidence="4" type="ORF">COU33_05080</name>
</gene>
<evidence type="ECO:0000256" key="1">
    <source>
        <dbReference type="ARBA" id="ARBA00009479"/>
    </source>
</evidence>
<dbReference type="Proteomes" id="UP000229362">
    <property type="component" value="Unassembled WGS sequence"/>
</dbReference>
<evidence type="ECO:0000256" key="2">
    <source>
        <dbReference type="SAM" id="Phobius"/>
    </source>
</evidence>
<dbReference type="FunFam" id="2.40.50.140:FF:000004">
    <property type="entry name" value="Elongation factor P"/>
    <property type="match status" value="1"/>
</dbReference>
<dbReference type="InterPro" id="IPR020599">
    <property type="entry name" value="Transl_elong_fac_P/YeiP"/>
</dbReference>
<keyword evidence="4" id="KW-0251">Elongation factor</keyword>
<dbReference type="GO" id="GO:0003746">
    <property type="term" value="F:translation elongation factor activity"/>
    <property type="evidence" value="ECO:0007669"/>
    <property type="project" value="UniProtKB-KW"/>
</dbReference>
<dbReference type="PANTHER" id="PTHR30053">
    <property type="entry name" value="ELONGATION FACTOR P"/>
    <property type="match status" value="1"/>
</dbReference>
<dbReference type="GO" id="GO:0043043">
    <property type="term" value="P:peptide biosynthetic process"/>
    <property type="evidence" value="ECO:0007669"/>
    <property type="project" value="InterPro"/>
</dbReference>
<accession>A0A2M6W024</accession>
<organism evidence="4 5">
    <name type="scientific">Candidatus Magasanikbacteria bacterium CG10_big_fil_rev_8_21_14_0_10_43_6</name>
    <dbReference type="NCBI Taxonomy" id="1974650"/>
    <lineage>
        <taxon>Bacteria</taxon>
        <taxon>Candidatus Magasanikiibacteriota</taxon>
    </lineage>
</organism>
<dbReference type="CDD" id="cd05794">
    <property type="entry name" value="S1_EF-P_repeat_2"/>
    <property type="match status" value="1"/>
</dbReference>
<dbReference type="SUPFAM" id="SSF50104">
    <property type="entry name" value="Translation proteins SH3-like domain"/>
    <property type="match status" value="1"/>
</dbReference>
<dbReference type="InterPro" id="IPR014722">
    <property type="entry name" value="Rib_uL2_dom2"/>
</dbReference>
<sequence>MAPNASSRRCGGLFLFTSILHLYFFTSILIDMLSYTDLKPGIIFLLDGDPYKVLDFNLLKKQRSKPVVQTRIRNLKTHKTLDRNFRGSEKFEPVNIESRTIVFVYARGEEYWFHEDASPKERFTISTDIIGDAGRYLKTNTGVELLSFNDTILGLQLPIKMEFVVKEAPPGIKGDTAQGGSKEVMIETGHHINVPLFINEEDIIRINTETGEYTERVTKA</sequence>
<dbReference type="SMART" id="SM00841">
    <property type="entry name" value="Elong-fact-P_C"/>
    <property type="match status" value="1"/>
</dbReference>
<dbReference type="Pfam" id="PF08207">
    <property type="entry name" value="EFP_N"/>
    <property type="match status" value="1"/>
</dbReference>
<comment type="caution">
    <text evidence="4">The sequence shown here is derived from an EMBL/GenBank/DDBJ whole genome shotgun (WGS) entry which is preliminary data.</text>
</comment>
<keyword evidence="2" id="KW-0812">Transmembrane</keyword>
<dbReference type="Gene3D" id="2.30.30.30">
    <property type="match status" value="1"/>
</dbReference>
<dbReference type="NCBIfam" id="NF001810">
    <property type="entry name" value="PRK00529.1"/>
    <property type="match status" value="1"/>
</dbReference>
<dbReference type="InterPro" id="IPR012340">
    <property type="entry name" value="NA-bd_OB-fold"/>
</dbReference>
<evidence type="ECO:0000259" key="3">
    <source>
        <dbReference type="SMART" id="SM00841"/>
    </source>
</evidence>
<dbReference type="Gene3D" id="2.40.50.140">
    <property type="entry name" value="Nucleic acid-binding proteins"/>
    <property type="match status" value="2"/>
</dbReference>
<dbReference type="InterPro" id="IPR013185">
    <property type="entry name" value="Transl_elong_KOW-like"/>
</dbReference>
<dbReference type="SUPFAM" id="SSF50249">
    <property type="entry name" value="Nucleic acid-binding proteins"/>
    <property type="match status" value="2"/>
</dbReference>
<dbReference type="Pfam" id="PF09285">
    <property type="entry name" value="Elong-fact-P_C"/>
    <property type="match status" value="1"/>
</dbReference>
<evidence type="ECO:0000313" key="5">
    <source>
        <dbReference type="Proteomes" id="UP000229362"/>
    </source>
</evidence>
<dbReference type="GO" id="GO:0005829">
    <property type="term" value="C:cytosol"/>
    <property type="evidence" value="ECO:0007669"/>
    <property type="project" value="UniProtKB-ARBA"/>
</dbReference>
<dbReference type="InterPro" id="IPR015365">
    <property type="entry name" value="Elong-fact-P_C"/>
</dbReference>